<evidence type="ECO:0008006" key="3">
    <source>
        <dbReference type="Google" id="ProtNLM"/>
    </source>
</evidence>
<evidence type="ECO:0000313" key="2">
    <source>
        <dbReference type="Proteomes" id="UP000316921"/>
    </source>
</evidence>
<dbReference type="EMBL" id="CP036287">
    <property type="protein sequence ID" value="QDU68731.1"/>
    <property type="molecule type" value="Genomic_DNA"/>
</dbReference>
<dbReference type="AlphaFoldDB" id="A0A518BP30"/>
<dbReference type="KEGG" id="pbap:Pla133_38340"/>
<organism evidence="1 2">
    <name type="scientific">Engelhardtia mirabilis</name>
    <dbReference type="NCBI Taxonomy" id="2528011"/>
    <lineage>
        <taxon>Bacteria</taxon>
        <taxon>Pseudomonadati</taxon>
        <taxon>Planctomycetota</taxon>
        <taxon>Planctomycetia</taxon>
        <taxon>Planctomycetia incertae sedis</taxon>
        <taxon>Engelhardtia</taxon>
    </lineage>
</organism>
<dbReference type="Proteomes" id="UP000316921">
    <property type="component" value="Chromosome"/>
</dbReference>
<reference evidence="1 2" key="1">
    <citation type="submission" date="2019-02" db="EMBL/GenBank/DDBJ databases">
        <title>Deep-cultivation of Planctomycetes and their phenomic and genomic characterization uncovers novel biology.</title>
        <authorList>
            <person name="Wiegand S."/>
            <person name="Jogler M."/>
            <person name="Boedeker C."/>
            <person name="Pinto D."/>
            <person name="Vollmers J."/>
            <person name="Rivas-Marin E."/>
            <person name="Kohn T."/>
            <person name="Peeters S.H."/>
            <person name="Heuer A."/>
            <person name="Rast P."/>
            <person name="Oberbeckmann S."/>
            <person name="Bunk B."/>
            <person name="Jeske O."/>
            <person name="Meyerdierks A."/>
            <person name="Storesund J.E."/>
            <person name="Kallscheuer N."/>
            <person name="Luecker S."/>
            <person name="Lage O.M."/>
            <person name="Pohl T."/>
            <person name="Merkel B.J."/>
            <person name="Hornburger P."/>
            <person name="Mueller R.-W."/>
            <person name="Bruemmer F."/>
            <person name="Labrenz M."/>
            <person name="Spormann A.M."/>
            <person name="Op den Camp H."/>
            <person name="Overmann J."/>
            <person name="Amann R."/>
            <person name="Jetten M.S.M."/>
            <person name="Mascher T."/>
            <person name="Medema M.H."/>
            <person name="Devos D.P."/>
            <person name="Kaster A.-K."/>
            <person name="Ovreas L."/>
            <person name="Rohde M."/>
            <person name="Galperin M.Y."/>
            <person name="Jogler C."/>
        </authorList>
    </citation>
    <scope>NUCLEOTIDE SEQUENCE [LARGE SCALE GENOMIC DNA]</scope>
    <source>
        <strain evidence="1 2">Pla133</strain>
    </source>
</reference>
<protein>
    <recommendedName>
        <fullName evidence="3">Rdx family protein</fullName>
    </recommendedName>
</protein>
<dbReference type="RefSeq" id="WP_419191713.1">
    <property type="nucleotide sequence ID" value="NZ_CP036287.1"/>
</dbReference>
<name>A0A518BP30_9BACT</name>
<sequence>MGQDVTLEPGRRGQFDLTADGELISTRGGNWLTRPFGAGYPDEEELIARLRELLDP</sequence>
<accession>A0A518BP30</accession>
<proteinExistence type="predicted"/>
<keyword evidence="2" id="KW-1185">Reference proteome</keyword>
<gene>
    <name evidence="1" type="ORF">Pla133_38340</name>
</gene>
<evidence type="ECO:0000313" key="1">
    <source>
        <dbReference type="EMBL" id="QDU68731.1"/>
    </source>
</evidence>